<keyword evidence="5" id="KW-0809">Transit peptide</keyword>
<evidence type="ECO:0000256" key="1">
    <source>
        <dbReference type="ARBA" id="ARBA00004141"/>
    </source>
</evidence>
<accession>A0A835YW71</accession>
<dbReference type="InterPro" id="IPR045863">
    <property type="entry name" value="CorA_TM1_TM2"/>
</dbReference>
<evidence type="ECO:0000256" key="9">
    <source>
        <dbReference type="SAM" id="Phobius"/>
    </source>
</evidence>
<dbReference type="GO" id="GO:0015095">
    <property type="term" value="F:magnesium ion transmembrane transporter activity"/>
    <property type="evidence" value="ECO:0007669"/>
    <property type="project" value="TreeGrafter"/>
</dbReference>
<dbReference type="OrthoDB" id="200813at2759"/>
<evidence type="ECO:0000256" key="6">
    <source>
        <dbReference type="ARBA" id="ARBA00022989"/>
    </source>
</evidence>
<dbReference type="SUPFAM" id="SSF144083">
    <property type="entry name" value="Magnesium transport protein CorA, transmembrane region"/>
    <property type="match status" value="1"/>
</dbReference>
<keyword evidence="7" id="KW-0406">Ion transport</keyword>
<keyword evidence="4" id="KW-0460">Magnesium</keyword>
<reference evidence="10" key="1">
    <citation type="submission" date="2021-02" db="EMBL/GenBank/DDBJ databases">
        <title>First Annotated Genome of the Yellow-green Alga Tribonema minus.</title>
        <authorList>
            <person name="Mahan K.M."/>
        </authorList>
    </citation>
    <scope>NUCLEOTIDE SEQUENCE</scope>
    <source>
        <strain evidence="10">UTEX B ZZ1240</strain>
    </source>
</reference>
<protein>
    <recommendedName>
        <fullName evidence="12">Magnesium transporter</fullName>
    </recommendedName>
</protein>
<gene>
    <name evidence="10" type="ORF">JKP88DRAFT_319716</name>
</gene>
<organism evidence="10 11">
    <name type="scientific">Tribonema minus</name>
    <dbReference type="NCBI Taxonomy" id="303371"/>
    <lineage>
        <taxon>Eukaryota</taxon>
        <taxon>Sar</taxon>
        <taxon>Stramenopiles</taxon>
        <taxon>Ochrophyta</taxon>
        <taxon>PX clade</taxon>
        <taxon>Xanthophyceae</taxon>
        <taxon>Tribonematales</taxon>
        <taxon>Tribonemataceae</taxon>
        <taxon>Tribonema</taxon>
    </lineage>
</organism>
<dbReference type="Gene3D" id="1.20.58.340">
    <property type="entry name" value="Magnesium transport protein CorA, transmembrane region"/>
    <property type="match status" value="2"/>
</dbReference>
<dbReference type="InterPro" id="IPR039204">
    <property type="entry name" value="MRS2-like"/>
</dbReference>
<dbReference type="PANTHER" id="PTHR13890">
    <property type="entry name" value="RNA SPLICING PROTEIN MRS2, MITOCHONDRIAL"/>
    <property type="match status" value="1"/>
</dbReference>
<evidence type="ECO:0000256" key="5">
    <source>
        <dbReference type="ARBA" id="ARBA00022946"/>
    </source>
</evidence>
<keyword evidence="8 9" id="KW-0472">Membrane</keyword>
<comment type="caution">
    <text evidence="10">The sequence shown here is derived from an EMBL/GenBank/DDBJ whole genome shotgun (WGS) entry which is preliminary data.</text>
</comment>
<keyword evidence="2" id="KW-0813">Transport</keyword>
<dbReference type="Proteomes" id="UP000664859">
    <property type="component" value="Unassembled WGS sequence"/>
</dbReference>
<evidence type="ECO:0000313" key="10">
    <source>
        <dbReference type="EMBL" id="KAG5182069.1"/>
    </source>
</evidence>
<keyword evidence="11" id="KW-1185">Reference proteome</keyword>
<keyword evidence="6 9" id="KW-1133">Transmembrane helix</keyword>
<proteinExistence type="predicted"/>
<evidence type="ECO:0000256" key="8">
    <source>
        <dbReference type="ARBA" id="ARBA00023136"/>
    </source>
</evidence>
<name>A0A835YW71_9STRA</name>
<dbReference type="EMBL" id="JAFCMP010000268">
    <property type="protein sequence ID" value="KAG5182069.1"/>
    <property type="molecule type" value="Genomic_DNA"/>
</dbReference>
<evidence type="ECO:0000256" key="3">
    <source>
        <dbReference type="ARBA" id="ARBA00022692"/>
    </source>
</evidence>
<dbReference type="GO" id="GO:0016020">
    <property type="term" value="C:membrane"/>
    <property type="evidence" value="ECO:0007669"/>
    <property type="project" value="UniProtKB-SubCell"/>
</dbReference>
<evidence type="ECO:0000313" key="11">
    <source>
        <dbReference type="Proteomes" id="UP000664859"/>
    </source>
</evidence>
<evidence type="ECO:0000256" key="2">
    <source>
        <dbReference type="ARBA" id="ARBA00022448"/>
    </source>
</evidence>
<keyword evidence="3 9" id="KW-0812">Transmembrane</keyword>
<dbReference type="AlphaFoldDB" id="A0A835YW71"/>
<sequence>MELPGGHAATSAEANDKFRSLMNTVSEMDSRAKARRRALLNLLEEDEDLAMMQLTKMREHPENYALPLSHEVEEDHEEVELLLESFLQEITSLSNVLEGMGSRMRNTETLIQARDVKLDIARNQLLTASTIFSLVAMCLSFGAVITGLFGMNLNNGHMDTADSHQWFIGVAISFATICLLWGGGTFWYFNRKGIWVS</sequence>
<evidence type="ECO:0008006" key="12">
    <source>
        <dbReference type="Google" id="ProtNLM"/>
    </source>
</evidence>
<evidence type="ECO:0000256" key="4">
    <source>
        <dbReference type="ARBA" id="ARBA00022842"/>
    </source>
</evidence>
<comment type="subcellular location">
    <subcellularLocation>
        <location evidence="1">Membrane</location>
        <topology evidence="1">Multi-pass membrane protein</topology>
    </subcellularLocation>
</comment>
<dbReference type="Pfam" id="PF22099">
    <property type="entry name" value="MRS2-like"/>
    <property type="match status" value="1"/>
</dbReference>
<dbReference type="PANTHER" id="PTHR13890:SF0">
    <property type="entry name" value="MAGNESIUM TRANSPORTER MRS2 HOMOLOG, MITOCHONDRIAL"/>
    <property type="match status" value="1"/>
</dbReference>
<feature type="transmembrane region" description="Helical" evidence="9">
    <location>
        <begin position="166"/>
        <end position="189"/>
    </location>
</feature>
<feature type="transmembrane region" description="Helical" evidence="9">
    <location>
        <begin position="125"/>
        <end position="146"/>
    </location>
</feature>
<evidence type="ECO:0000256" key="7">
    <source>
        <dbReference type="ARBA" id="ARBA00023065"/>
    </source>
</evidence>